<evidence type="ECO:0000256" key="5">
    <source>
        <dbReference type="ARBA" id="ARBA00022785"/>
    </source>
</evidence>
<feature type="binding site" evidence="9">
    <location>
        <position position="249"/>
    </location>
    <ligand>
        <name>[4Fe-4S] cluster</name>
        <dbReference type="ChEBI" id="CHEBI:49883"/>
        <label>2</label>
    </ligand>
</feature>
<dbReference type="GO" id="GO:0051539">
    <property type="term" value="F:4 iron, 4 sulfur cluster binding"/>
    <property type="evidence" value="ECO:0007669"/>
    <property type="project" value="UniProtKB-KW"/>
</dbReference>
<dbReference type="GO" id="GO:0052693">
    <property type="term" value="F:epoxyqueuosine reductase activity"/>
    <property type="evidence" value="ECO:0007669"/>
    <property type="project" value="UniProtKB-UniRule"/>
</dbReference>
<keyword evidence="9" id="KW-0846">Cobalamin</keyword>
<evidence type="ECO:0000313" key="12">
    <source>
        <dbReference type="Proteomes" id="UP000078070"/>
    </source>
</evidence>
<feature type="active site" description="Proton donor" evidence="9">
    <location>
        <position position="141"/>
    </location>
</feature>
<dbReference type="InterPro" id="IPR017900">
    <property type="entry name" value="4Fe4S_Fe_S_CS"/>
</dbReference>
<dbReference type="InterPro" id="IPR004453">
    <property type="entry name" value="QueG"/>
</dbReference>
<keyword evidence="5 9" id="KW-0671">Queuosine biosynthesis</keyword>
<reference evidence="11 12" key="2">
    <citation type="journal article" date="2018" name="Int. J. Syst. Evol. Microbiol.">
        <title>Marinobacterium aestuarii sp. nov., a benzene-degrading marine bacterium isolated from estuary sediment.</title>
        <authorList>
            <person name="Bae S.S."/>
            <person name="Jung J."/>
            <person name="Chung D."/>
            <person name="Baek K."/>
        </authorList>
    </citation>
    <scope>NUCLEOTIDE SEQUENCE [LARGE SCALE GENOMIC DNA]</scope>
    <source>
        <strain evidence="11 12">ST58-10</strain>
    </source>
</reference>
<feature type="binding site" evidence="9">
    <location>
        <position position="252"/>
    </location>
    <ligand>
        <name>[4Fe-4S] cluster</name>
        <dbReference type="ChEBI" id="CHEBI:49883"/>
        <label>2</label>
    </ligand>
</feature>
<dbReference type="EMBL" id="CP015839">
    <property type="protein sequence ID" value="ANG64091.1"/>
    <property type="molecule type" value="Genomic_DNA"/>
</dbReference>
<dbReference type="NCBIfam" id="TIGR00276">
    <property type="entry name" value="tRNA epoxyqueuosine(34) reductase QueG"/>
    <property type="match status" value="1"/>
</dbReference>
<feature type="domain" description="4Fe-4S ferredoxin-type" evidence="10">
    <location>
        <begin position="187"/>
        <end position="216"/>
    </location>
</feature>
<organism evidence="11 12">
    <name type="scientific">Marinobacterium aestuarii</name>
    <dbReference type="NCBI Taxonomy" id="1821621"/>
    <lineage>
        <taxon>Bacteria</taxon>
        <taxon>Pseudomonadati</taxon>
        <taxon>Pseudomonadota</taxon>
        <taxon>Gammaproteobacteria</taxon>
        <taxon>Oceanospirillales</taxon>
        <taxon>Oceanospirillaceae</taxon>
        <taxon>Marinobacterium</taxon>
    </lineage>
</organism>
<comment type="caution">
    <text evidence="9">Lacks conserved residue(s) required for the propagation of feature annotation.</text>
</comment>
<comment type="catalytic activity">
    <reaction evidence="9">
        <text>epoxyqueuosine(34) in tRNA + AH2 = queuosine(34) in tRNA + A + H2O</text>
        <dbReference type="Rhea" id="RHEA:32159"/>
        <dbReference type="Rhea" id="RHEA-COMP:18571"/>
        <dbReference type="Rhea" id="RHEA-COMP:18582"/>
        <dbReference type="ChEBI" id="CHEBI:13193"/>
        <dbReference type="ChEBI" id="CHEBI:15377"/>
        <dbReference type="ChEBI" id="CHEBI:17499"/>
        <dbReference type="ChEBI" id="CHEBI:194431"/>
        <dbReference type="ChEBI" id="CHEBI:194443"/>
        <dbReference type="EC" id="1.17.99.6"/>
    </reaction>
</comment>
<feature type="binding site" evidence="9">
    <location>
        <position position="199"/>
    </location>
    <ligand>
        <name>[4Fe-4S] cluster</name>
        <dbReference type="ChEBI" id="CHEBI:49883"/>
        <label>1</label>
    </ligand>
</feature>
<dbReference type="UniPathway" id="UPA00392"/>
<dbReference type="OrthoDB" id="9784571at2"/>
<dbReference type="GO" id="GO:0008616">
    <property type="term" value="P:tRNA queuosine(34) biosynthetic process"/>
    <property type="evidence" value="ECO:0007669"/>
    <property type="project" value="UniProtKB-UniRule"/>
</dbReference>
<feature type="binding site" evidence="9">
    <location>
        <position position="176"/>
    </location>
    <ligand>
        <name>cob(II)alamin</name>
        <dbReference type="ChEBI" id="CHEBI:16304"/>
    </ligand>
</feature>
<keyword evidence="4 9" id="KW-0479">Metal-binding</keyword>
<dbReference type="PROSITE" id="PS00198">
    <property type="entry name" value="4FE4S_FER_1"/>
    <property type="match status" value="1"/>
</dbReference>
<feature type="binding site" evidence="9">
    <location>
        <position position="64"/>
    </location>
    <ligand>
        <name>cob(II)alamin</name>
        <dbReference type="ChEBI" id="CHEBI:16304"/>
    </ligand>
</feature>
<evidence type="ECO:0000259" key="10">
    <source>
        <dbReference type="PROSITE" id="PS51379"/>
    </source>
</evidence>
<feature type="binding site" evidence="9">
    <location>
        <position position="196"/>
    </location>
    <ligand>
        <name>[4Fe-4S] cluster</name>
        <dbReference type="ChEBI" id="CHEBI:49883"/>
        <label>1</label>
    </ligand>
</feature>
<dbReference type="KEGG" id="mars:A8C75_17515"/>
<keyword evidence="6 9" id="KW-0560">Oxidoreductase</keyword>
<comment type="cofactor">
    <cofactor evidence="9">
        <name>[4Fe-4S] cluster</name>
        <dbReference type="ChEBI" id="CHEBI:49883"/>
    </cofactor>
    <text evidence="9">Binds 2 [4Fe-4S] clusters per monomer.</text>
</comment>
<evidence type="ECO:0000256" key="8">
    <source>
        <dbReference type="ARBA" id="ARBA00023014"/>
    </source>
</evidence>
<feature type="binding site" evidence="9">
    <location>
        <position position="206"/>
    </location>
    <ligand>
        <name>[4Fe-4S] cluster</name>
        <dbReference type="ChEBI" id="CHEBI:49883"/>
        <label>2</label>
    </ligand>
</feature>
<comment type="subcellular location">
    <subcellularLocation>
        <location evidence="9">Cytoplasm</location>
    </subcellularLocation>
</comment>
<evidence type="ECO:0000256" key="9">
    <source>
        <dbReference type="HAMAP-Rule" id="MF_00916"/>
    </source>
</evidence>
<name>A0A1A9F2K6_9GAMM</name>
<feature type="binding site" evidence="9">
    <location>
        <position position="222"/>
    </location>
    <ligand>
        <name>[4Fe-4S] cluster</name>
        <dbReference type="ChEBI" id="CHEBI:49883"/>
        <label>2</label>
    </ligand>
</feature>
<dbReference type="PANTHER" id="PTHR30002">
    <property type="entry name" value="EPOXYQUEUOSINE REDUCTASE"/>
    <property type="match status" value="1"/>
</dbReference>
<feature type="binding site" evidence="9">
    <location>
        <position position="141"/>
    </location>
    <ligand>
        <name>cob(II)alamin</name>
        <dbReference type="ChEBI" id="CHEBI:16304"/>
    </ligand>
</feature>
<feature type="binding site" evidence="9">
    <location>
        <position position="231"/>
    </location>
    <ligand>
        <name>tRNA</name>
        <dbReference type="ChEBI" id="CHEBI:17843"/>
    </ligand>
</feature>
<evidence type="ECO:0000256" key="2">
    <source>
        <dbReference type="ARBA" id="ARBA00022490"/>
    </source>
</evidence>
<dbReference type="AlphaFoldDB" id="A0A1A9F2K6"/>
<feature type="binding site" evidence="9">
    <location>
        <position position="202"/>
    </location>
    <ligand>
        <name>[4Fe-4S] cluster</name>
        <dbReference type="ChEBI" id="CHEBI:49883"/>
        <label>1</label>
    </ligand>
</feature>
<protein>
    <recommendedName>
        <fullName evidence="9">Epoxyqueuosine reductase</fullName>
        <ecNumber evidence="9">1.17.99.6</ecNumber>
    </recommendedName>
    <alternativeName>
        <fullName evidence="9">Queuosine biosynthesis protein QueG</fullName>
    </alternativeName>
</protein>
<dbReference type="InterPro" id="IPR017896">
    <property type="entry name" value="4Fe4S_Fe-S-bd"/>
</dbReference>
<sequence length="386" mass="43428">MNRLSPEQLSQLAAQIKNWAQELGFQQCGITGTDLSAEGPKLQAWLDQGYQGDMGYLENHFEKRLDPSLLVPGTQRIISVRMDYLPPDTQTLKILKQPDKAYIARYTLGRDYHKTLRKRLTRLGQRIEEACETLGYRAFVDSAPVLERPLAREAGIGWQGKHSLILNREAGSWFLLGELFIDLPLPVDAPYTEDHCGRCSACMDVCPTQAFPAPHVLDARRCISYLTIEYKGSIDPELRPLMGNRIFGCDDCQLICPWNRFASHSTETDFKPRHQLDDIDLTELFGWDEAQFLHKTEGSAIRRTGYQGWLRNIAIALGNSNGGAEVIAALQARLSDPSPLVQEHVQWALAQLQERAATHTTEVARAVGMHPAHPILDHPRARKLAD</sequence>
<evidence type="ECO:0000256" key="4">
    <source>
        <dbReference type="ARBA" id="ARBA00022723"/>
    </source>
</evidence>
<dbReference type="GO" id="GO:0031419">
    <property type="term" value="F:cobalamin binding"/>
    <property type="evidence" value="ECO:0007669"/>
    <property type="project" value="UniProtKB-KW"/>
</dbReference>
<keyword evidence="7 9" id="KW-0408">Iron</keyword>
<dbReference type="EC" id="1.17.99.6" evidence="9"/>
<accession>A0A1A9F2K6</accession>
<dbReference type="STRING" id="1821621.A8C75_17515"/>
<dbReference type="PANTHER" id="PTHR30002:SF4">
    <property type="entry name" value="EPOXYQUEUOSINE REDUCTASE"/>
    <property type="match status" value="1"/>
</dbReference>
<keyword evidence="1 9" id="KW-0004">4Fe-4S</keyword>
<evidence type="ECO:0000313" key="11">
    <source>
        <dbReference type="EMBL" id="ANG64091.1"/>
    </source>
</evidence>
<feature type="binding site" evidence="9">
    <location>
        <position position="165"/>
    </location>
    <ligand>
        <name>cob(II)alamin</name>
        <dbReference type="ChEBI" id="CHEBI:16304"/>
    </ligand>
</feature>
<reference evidence="12" key="1">
    <citation type="submission" date="2016-05" db="EMBL/GenBank/DDBJ databases">
        <authorList>
            <person name="Baek K."/>
            <person name="Yang S.-J."/>
        </authorList>
    </citation>
    <scope>NUCLEOTIDE SEQUENCE [LARGE SCALE GENOMIC DNA]</scope>
    <source>
        <strain evidence="12">ST58-10</strain>
    </source>
</reference>
<dbReference type="Gene3D" id="3.30.70.20">
    <property type="match status" value="1"/>
</dbReference>
<comment type="function">
    <text evidence="9">Catalyzes the conversion of epoxyqueuosine (oQ) to queuosine (Q), which is a hypermodified base found in the wobble positions of tRNA(Asp), tRNA(Asn), tRNA(His) and tRNA(Tyr).</text>
</comment>
<evidence type="ECO:0000256" key="7">
    <source>
        <dbReference type="ARBA" id="ARBA00023004"/>
    </source>
</evidence>
<evidence type="ECO:0000256" key="3">
    <source>
        <dbReference type="ARBA" id="ARBA00022694"/>
    </source>
</evidence>
<comment type="cofactor">
    <cofactor evidence="9">
        <name>cob(II)alamin</name>
        <dbReference type="ChEBI" id="CHEBI:16304"/>
    </cofactor>
</comment>
<dbReference type="HAMAP" id="MF_00916">
    <property type="entry name" value="QueG"/>
    <property type="match status" value="1"/>
</dbReference>
<dbReference type="Proteomes" id="UP000078070">
    <property type="component" value="Chromosome"/>
</dbReference>
<keyword evidence="2 9" id="KW-0963">Cytoplasm</keyword>
<dbReference type="PROSITE" id="PS51379">
    <property type="entry name" value="4FE4S_FER_2"/>
    <property type="match status" value="1"/>
</dbReference>
<feature type="binding site" evidence="9">
    <location>
        <position position="256"/>
    </location>
    <ligand>
        <name>[4Fe-4S] cluster</name>
        <dbReference type="ChEBI" id="CHEBI:49883"/>
        <label>1</label>
    </ligand>
</feature>
<keyword evidence="12" id="KW-1185">Reference proteome</keyword>
<dbReference type="FunFam" id="3.30.70.20:FF:000017">
    <property type="entry name" value="Epoxyqueuosine reductase"/>
    <property type="match status" value="1"/>
</dbReference>
<dbReference type="GO" id="GO:0046872">
    <property type="term" value="F:metal ion binding"/>
    <property type="evidence" value="ECO:0007669"/>
    <property type="project" value="UniProtKB-KW"/>
</dbReference>
<dbReference type="RefSeq" id="WP_067385392.1">
    <property type="nucleotide sequence ID" value="NZ_CP015839.1"/>
</dbReference>
<comment type="similarity">
    <text evidence="9">Belongs to the QueG family.</text>
</comment>
<evidence type="ECO:0000256" key="1">
    <source>
        <dbReference type="ARBA" id="ARBA00022485"/>
    </source>
</evidence>
<evidence type="ECO:0000256" key="6">
    <source>
        <dbReference type="ARBA" id="ARBA00023002"/>
    </source>
</evidence>
<dbReference type="Pfam" id="PF08331">
    <property type="entry name" value="QueG_DUF1730"/>
    <property type="match status" value="1"/>
</dbReference>
<dbReference type="InterPro" id="IPR013542">
    <property type="entry name" value="QueG_DUF1730"/>
</dbReference>
<dbReference type="SUPFAM" id="SSF54862">
    <property type="entry name" value="4Fe-4S ferredoxins"/>
    <property type="match status" value="1"/>
</dbReference>
<keyword evidence="9" id="KW-0170">Cobalt</keyword>
<feature type="binding site" evidence="9">
    <location>
        <position position="224"/>
    </location>
    <ligand>
        <name>cob(II)alamin</name>
        <dbReference type="ChEBI" id="CHEBI:16304"/>
    </ligand>
</feature>
<dbReference type="InterPro" id="IPR011989">
    <property type="entry name" value="ARM-like"/>
</dbReference>
<keyword evidence="3 9" id="KW-0819">tRNA processing</keyword>
<comment type="subunit">
    <text evidence="9">Monomer.</text>
</comment>
<gene>
    <name evidence="9" type="primary">queG</name>
    <name evidence="11" type="ORF">A8C75_17515</name>
</gene>
<dbReference type="Pfam" id="PF13484">
    <property type="entry name" value="Fer4_16"/>
    <property type="match status" value="1"/>
</dbReference>
<comment type="pathway">
    <text evidence="9">tRNA modification; tRNA-queuosine biosynthesis.</text>
</comment>
<dbReference type="Gene3D" id="1.25.10.10">
    <property type="entry name" value="Leucine-rich Repeat Variant"/>
    <property type="match status" value="1"/>
</dbReference>
<feature type="binding site" evidence="9">
    <location>
        <begin position="249"/>
        <end position="250"/>
    </location>
    <ligand>
        <name>cob(II)alamin</name>
        <dbReference type="ChEBI" id="CHEBI:16304"/>
    </ligand>
</feature>
<proteinExistence type="inferred from homology"/>
<dbReference type="GO" id="GO:0005737">
    <property type="term" value="C:cytoplasm"/>
    <property type="evidence" value="ECO:0007669"/>
    <property type="project" value="UniProtKB-SubCell"/>
</dbReference>
<keyword evidence="8 9" id="KW-0411">Iron-sulfur</keyword>